<dbReference type="InterPro" id="IPR018163">
    <property type="entry name" value="Thr/Ala-tRNA-synth_IIc_edit"/>
</dbReference>
<keyword evidence="3" id="KW-0820">tRNA-binding</keyword>
<dbReference type="InterPro" id="IPR045864">
    <property type="entry name" value="aa-tRNA-synth_II/BPL/LPL"/>
</dbReference>
<dbReference type="Gene3D" id="3.30.930.10">
    <property type="entry name" value="Bira Bifunctional Protein, Domain 2"/>
    <property type="match status" value="1"/>
</dbReference>
<name>A0A146M803_LYGHE</name>
<dbReference type="GO" id="GO:0006419">
    <property type="term" value="P:alanyl-tRNA aminoacylation"/>
    <property type="evidence" value="ECO:0007669"/>
    <property type="project" value="InterPro"/>
</dbReference>
<keyword evidence="8" id="KW-0067">ATP-binding</keyword>
<evidence type="ECO:0000259" key="14">
    <source>
        <dbReference type="PROSITE" id="PS50860"/>
    </source>
</evidence>
<dbReference type="CDD" id="cd00673">
    <property type="entry name" value="AlaRS_core"/>
    <property type="match status" value="1"/>
</dbReference>
<gene>
    <name evidence="15" type="primary">Aats-ala-m_1</name>
    <name evidence="15" type="ORF">g.68678</name>
</gene>
<organism evidence="15">
    <name type="scientific">Lygus hesperus</name>
    <name type="common">Western plant bug</name>
    <dbReference type="NCBI Taxonomy" id="30085"/>
    <lineage>
        <taxon>Eukaryota</taxon>
        <taxon>Metazoa</taxon>
        <taxon>Ecdysozoa</taxon>
        <taxon>Arthropoda</taxon>
        <taxon>Hexapoda</taxon>
        <taxon>Insecta</taxon>
        <taxon>Pterygota</taxon>
        <taxon>Neoptera</taxon>
        <taxon>Paraneoptera</taxon>
        <taxon>Hemiptera</taxon>
        <taxon>Heteroptera</taxon>
        <taxon>Panheteroptera</taxon>
        <taxon>Cimicomorpha</taxon>
        <taxon>Miridae</taxon>
        <taxon>Mirini</taxon>
        <taxon>Lygus</taxon>
    </lineage>
</organism>
<dbReference type="GO" id="GO:0000049">
    <property type="term" value="F:tRNA binding"/>
    <property type="evidence" value="ECO:0007669"/>
    <property type="project" value="UniProtKB-KW"/>
</dbReference>
<dbReference type="EC" id="6.1.1.7" evidence="2"/>
<dbReference type="GO" id="GO:0002161">
    <property type="term" value="F:aminoacyl-tRNA deacylase activity"/>
    <property type="evidence" value="ECO:0007669"/>
    <property type="project" value="TreeGrafter"/>
</dbReference>
<dbReference type="Gene3D" id="3.30.980.10">
    <property type="entry name" value="Threonyl-trna Synthetase, Chain A, domain 2"/>
    <property type="match status" value="1"/>
</dbReference>
<evidence type="ECO:0000256" key="7">
    <source>
        <dbReference type="ARBA" id="ARBA00022833"/>
    </source>
</evidence>
<dbReference type="PANTHER" id="PTHR11777:SF9">
    <property type="entry name" value="ALANINE--TRNA LIGASE, CYTOPLASMIC"/>
    <property type="match status" value="1"/>
</dbReference>
<keyword evidence="5" id="KW-0479">Metal-binding</keyword>
<evidence type="ECO:0000256" key="4">
    <source>
        <dbReference type="ARBA" id="ARBA00022598"/>
    </source>
</evidence>
<proteinExistence type="inferred from homology"/>
<keyword evidence="4 15" id="KW-0436">Ligase</keyword>
<reference evidence="15" key="1">
    <citation type="journal article" date="2016" name="Gigascience">
        <title>De novo construction of an expanded transcriptome assembly for the western tarnished plant bug, Lygus hesperus.</title>
        <authorList>
            <person name="Tassone E.E."/>
            <person name="Geib S.M."/>
            <person name="Hall B."/>
            <person name="Fabrick J.A."/>
            <person name="Brent C.S."/>
            <person name="Hull J.J."/>
        </authorList>
    </citation>
    <scope>NUCLEOTIDE SEQUENCE</scope>
</reference>
<evidence type="ECO:0000256" key="3">
    <source>
        <dbReference type="ARBA" id="ARBA00022555"/>
    </source>
</evidence>
<evidence type="ECO:0000256" key="10">
    <source>
        <dbReference type="ARBA" id="ARBA00022917"/>
    </source>
</evidence>
<evidence type="ECO:0000256" key="6">
    <source>
        <dbReference type="ARBA" id="ARBA00022741"/>
    </source>
</evidence>
<keyword evidence="11" id="KW-0030">Aminoacyl-tRNA synthetase</keyword>
<keyword evidence="10" id="KW-0648">Protein biosynthesis</keyword>
<dbReference type="FunFam" id="3.30.930.10:FF:000011">
    <property type="entry name" value="Alanine--tRNA ligase, cytoplasmic"/>
    <property type="match status" value="1"/>
</dbReference>
<evidence type="ECO:0000256" key="1">
    <source>
        <dbReference type="ARBA" id="ARBA00008226"/>
    </source>
</evidence>
<dbReference type="InterPro" id="IPR018162">
    <property type="entry name" value="Ala-tRNA-ligase_IIc_anticod-bd"/>
</dbReference>
<evidence type="ECO:0000256" key="2">
    <source>
        <dbReference type="ARBA" id="ARBA00013168"/>
    </source>
</evidence>
<dbReference type="SUPFAM" id="SSF55186">
    <property type="entry name" value="ThrRS/AlaRS common domain"/>
    <property type="match status" value="1"/>
</dbReference>
<dbReference type="GO" id="GO:0005739">
    <property type="term" value="C:mitochondrion"/>
    <property type="evidence" value="ECO:0007669"/>
    <property type="project" value="TreeGrafter"/>
</dbReference>
<dbReference type="InterPro" id="IPR018164">
    <property type="entry name" value="Ala-tRNA-synth_IIc_N"/>
</dbReference>
<dbReference type="PROSITE" id="PS50860">
    <property type="entry name" value="AA_TRNA_LIGASE_II_ALA"/>
    <property type="match status" value="1"/>
</dbReference>
<evidence type="ECO:0000256" key="12">
    <source>
        <dbReference type="ARBA" id="ARBA00032577"/>
    </source>
</evidence>
<keyword evidence="7" id="KW-0862">Zinc</keyword>
<evidence type="ECO:0000256" key="11">
    <source>
        <dbReference type="ARBA" id="ARBA00023146"/>
    </source>
</evidence>
<dbReference type="InterPro" id="IPR002318">
    <property type="entry name" value="Ala-tRNA-lgiase_IIc"/>
</dbReference>
<feature type="domain" description="Alanyl-transfer RNA synthetases family profile" evidence="14">
    <location>
        <begin position="33"/>
        <end position="778"/>
    </location>
</feature>
<dbReference type="PANTHER" id="PTHR11777">
    <property type="entry name" value="ALANYL-TRNA SYNTHETASE"/>
    <property type="match status" value="1"/>
</dbReference>
<dbReference type="GO" id="GO:0005524">
    <property type="term" value="F:ATP binding"/>
    <property type="evidence" value="ECO:0007669"/>
    <property type="project" value="UniProtKB-KW"/>
</dbReference>
<evidence type="ECO:0000256" key="5">
    <source>
        <dbReference type="ARBA" id="ARBA00022723"/>
    </source>
</evidence>
<evidence type="ECO:0000256" key="9">
    <source>
        <dbReference type="ARBA" id="ARBA00022884"/>
    </source>
</evidence>
<accession>A0A146M803</accession>
<protein>
    <recommendedName>
        <fullName evidence="2">alanine--tRNA ligase</fullName>
        <ecNumber evidence="2">6.1.1.7</ecNumber>
    </recommendedName>
    <alternativeName>
        <fullName evidence="12">Alanyl-tRNA synthetase</fullName>
    </alternativeName>
</protein>
<sequence>MNPGIAMGSHGGGLLMRLTGKSWRFRRFRSTRMTANDVRTHFVEYFRSSGHRYIRSSPVRPFSDPTLEFVNAGMNQFKNVFLGLRSAPALSATNSQKCIRIGGKHNDLEVVGHDTYHHTFFEMLGNWSFSNYFKKEACELAWQLITSSPFSLPADRLYVTYFGGDAGLSLEPDLETKDIWLSIGVHPDRIVPFGLKDNFWEMGLTGPCGPCTEIHYDHIGATPRPNCVNQDLVDLTELWNLVFIQYKREENGTLTPLPQHFVDTGMGFERVVAILQGKSSNYDTDLFSPLFHEIHRICKVPEYGGKFGSDDVNKLDTQYRILADHSRMVTVSIADSIYPYQSHGLRRVLRKALRIADSLRPEKGVDVITALSRAVVNSLGAAYPEVSNNSKQVEYVIRDEYRLWKHILSSTMKEWQAIVASDPKLDKLTDVLSPGLIGALKEINRHERTGRFPVDLALVCFDRYGLDVPLIVELSSLKGLSLDVSDFQNKIDELKMSNKRALGVAASQIAKWHPSLSDHLRNLPSTDDSLRYGYTRSPSQGYEIPDSLCNVLLLLQNSSPLREGDVLNDGASVGVICDQTNCWSSQKGDTDIGVIELYNGDDVIGNVMFGNVSRIGNHIVHTGTFKSSRGTKENVGKWKAKVQVDVANRLTLMRNVTASHLIAQALRERFIGHLSYFSNSKAGFTMKFIIYDPNASEAGLILLEHAVNQMIQLDLPTNVTKVSLGELLGSDDILIPHVINRQGDHFPLVQIPFDKSVPCSREVSYGPNVLQTSDIEEFCFVDVVFSRKQREVTFKCITGPSVDLAYKAAEELVDELRTLNDNSLVSELNAGVAKAKSLVNSNKVPICFRVELNHLVNGIEKMLKSKLRDSASRSIIDVIETAKTGKQSFLVHYAGEDCKLEKLTKACQDMPVMLFAYNKGHLTGRCCTPQQSQVQANVWMSKVAEMLGTETSYFKGHDERFVCGLKPLKMTKRRLAELSPLLRGLAEKAINEQITVNSINCK</sequence>
<evidence type="ECO:0000313" key="15">
    <source>
        <dbReference type="EMBL" id="JAQ15874.1"/>
    </source>
</evidence>
<comment type="similarity">
    <text evidence="1">Belongs to the class-II aminoacyl-tRNA synthetase family.</text>
</comment>
<keyword evidence="6" id="KW-0547">Nucleotide-binding</keyword>
<dbReference type="SUPFAM" id="SSF101353">
    <property type="entry name" value="Putative anticodon-binding domain of alanyl-tRNA synthetase (AlaRS)"/>
    <property type="match status" value="1"/>
</dbReference>
<dbReference type="GO" id="GO:0046872">
    <property type="term" value="F:metal ion binding"/>
    <property type="evidence" value="ECO:0007669"/>
    <property type="project" value="UniProtKB-KW"/>
</dbReference>
<dbReference type="Pfam" id="PF01411">
    <property type="entry name" value="tRNA-synt_2c"/>
    <property type="match status" value="1"/>
</dbReference>
<dbReference type="PRINTS" id="PR00980">
    <property type="entry name" value="TRNASYNTHALA"/>
</dbReference>
<dbReference type="EMBL" id="GDHC01002755">
    <property type="protein sequence ID" value="JAQ15874.1"/>
    <property type="molecule type" value="Transcribed_RNA"/>
</dbReference>
<keyword evidence="9" id="KW-0694">RNA-binding</keyword>
<dbReference type="InterPro" id="IPR050058">
    <property type="entry name" value="Ala-tRNA_ligase"/>
</dbReference>
<evidence type="ECO:0000256" key="8">
    <source>
        <dbReference type="ARBA" id="ARBA00022840"/>
    </source>
</evidence>
<dbReference type="AlphaFoldDB" id="A0A146M803"/>
<dbReference type="GO" id="GO:0004813">
    <property type="term" value="F:alanine-tRNA ligase activity"/>
    <property type="evidence" value="ECO:0007669"/>
    <property type="project" value="UniProtKB-EC"/>
</dbReference>
<dbReference type="InterPro" id="IPR018165">
    <property type="entry name" value="Ala-tRNA-synth_IIc_core"/>
</dbReference>
<comment type="catalytic activity">
    <reaction evidence="13">
        <text>tRNA(Ala) + L-alanine + ATP = L-alanyl-tRNA(Ala) + AMP + diphosphate</text>
        <dbReference type="Rhea" id="RHEA:12540"/>
        <dbReference type="Rhea" id="RHEA-COMP:9657"/>
        <dbReference type="Rhea" id="RHEA-COMP:9923"/>
        <dbReference type="ChEBI" id="CHEBI:30616"/>
        <dbReference type="ChEBI" id="CHEBI:33019"/>
        <dbReference type="ChEBI" id="CHEBI:57972"/>
        <dbReference type="ChEBI" id="CHEBI:78442"/>
        <dbReference type="ChEBI" id="CHEBI:78497"/>
        <dbReference type="ChEBI" id="CHEBI:456215"/>
        <dbReference type="EC" id="6.1.1.7"/>
    </reaction>
</comment>
<dbReference type="SUPFAM" id="SSF55681">
    <property type="entry name" value="Class II aaRS and biotin synthetases"/>
    <property type="match status" value="1"/>
</dbReference>
<evidence type="ECO:0000256" key="13">
    <source>
        <dbReference type="ARBA" id="ARBA00048300"/>
    </source>
</evidence>